<feature type="transmembrane region" description="Helical" evidence="6">
    <location>
        <begin position="156"/>
        <end position="176"/>
    </location>
</feature>
<evidence type="ECO:0000256" key="4">
    <source>
        <dbReference type="ARBA" id="ARBA00023136"/>
    </source>
</evidence>
<dbReference type="PROSITE" id="PS50850">
    <property type="entry name" value="MFS"/>
    <property type="match status" value="1"/>
</dbReference>
<dbReference type="Pfam" id="PF07690">
    <property type="entry name" value="MFS_1"/>
    <property type="match status" value="1"/>
</dbReference>
<feature type="transmembrane region" description="Helical" evidence="6">
    <location>
        <begin position="219"/>
        <end position="239"/>
    </location>
</feature>
<evidence type="ECO:0000256" key="2">
    <source>
        <dbReference type="ARBA" id="ARBA00022692"/>
    </source>
</evidence>
<feature type="domain" description="Major facilitator superfamily (MFS) profile" evidence="7">
    <location>
        <begin position="60"/>
        <end position="531"/>
    </location>
</feature>
<evidence type="ECO:0000256" key="5">
    <source>
        <dbReference type="SAM" id="MobiDB-lite"/>
    </source>
</evidence>
<feature type="transmembrane region" description="Helical" evidence="6">
    <location>
        <begin position="407"/>
        <end position="426"/>
    </location>
</feature>
<dbReference type="OMA" id="FETQFTR"/>
<dbReference type="Proteomes" id="UP000030651">
    <property type="component" value="Unassembled WGS sequence"/>
</dbReference>
<keyword evidence="2 6" id="KW-0812">Transmembrane</keyword>
<dbReference type="GO" id="GO:0005886">
    <property type="term" value="C:plasma membrane"/>
    <property type="evidence" value="ECO:0007669"/>
    <property type="project" value="TreeGrafter"/>
</dbReference>
<sequence length="537" mass="58942">MEKVESAQIETAGEFPEKSLGQQQHNKGDIVLIGENHEVRKIPIPTDDPNDPLNWPKWRKAGVVGTCCWFAIFSLLSISGTGTFMNTLYAMYMPAHTAEEITGLSTYPTMVMAFGSFGLLPLAFIFGRRPVFLFSVILAFITVLTAGSSQGYEGHFISRIFLGLATGATESLLPLIISDATFLDERSFYFGIYWSVQNCVSAGLQIGLSYLTAAGTWRWYYWLFAITLGLSIMFAFFLLPETRFQRPASSVNGQIIYTDEFGTTHFLSDEDARERFGDIAQPVSNGAVARKRSFLQELKPWSPVADNGFKIWVGAYGKILKSLSSPGVIFAMLASSISLGIGVAITLIYSTILEESYGWSPSSVGLFNIGIIPASFLAMLHSGWLADKINVRLAARNGGVHRPEHHLIHLIVPYLTGAVGIIVFGVCANDPQAYSAWVRFLVAWAIYEFSFINVLITTTSFAAEVFPENPGAAMVPVVGGKNIIAFGAAYGLIPMLNIYSYLKAFMILLGIFSGIFALGIPVYFLNSKWRSAALKRT</sequence>
<accession>W3X961</accession>
<dbReference type="PANTHER" id="PTHR23502:SF160">
    <property type="entry name" value="MAJOR FACILITATOR SUPERFAMILY (MFS) PROFILE DOMAIN-CONTAINING PROTEIN-RELATED"/>
    <property type="match status" value="1"/>
</dbReference>
<organism evidence="8 9">
    <name type="scientific">Pestalotiopsis fici (strain W106-1 / CGMCC3.15140)</name>
    <dbReference type="NCBI Taxonomy" id="1229662"/>
    <lineage>
        <taxon>Eukaryota</taxon>
        <taxon>Fungi</taxon>
        <taxon>Dikarya</taxon>
        <taxon>Ascomycota</taxon>
        <taxon>Pezizomycotina</taxon>
        <taxon>Sordariomycetes</taxon>
        <taxon>Xylariomycetidae</taxon>
        <taxon>Amphisphaeriales</taxon>
        <taxon>Sporocadaceae</taxon>
        <taxon>Pestalotiopsis</taxon>
    </lineage>
</organism>
<dbReference type="OrthoDB" id="268400at2759"/>
<feature type="transmembrane region" description="Helical" evidence="6">
    <location>
        <begin position="131"/>
        <end position="150"/>
    </location>
</feature>
<feature type="transmembrane region" description="Helical" evidence="6">
    <location>
        <begin position="364"/>
        <end position="386"/>
    </location>
</feature>
<dbReference type="RefSeq" id="XP_007831217.1">
    <property type="nucleotide sequence ID" value="XM_007833026.1"/>
</dbReference>
<proteinExistence type="predicted"/>
<evidence type="ECO:0000259" key="7">
    <source>
        <dbReference type="PROSITE" id="PS50850"/>
    </source>
</evidence>
<evidence type="ECO:0000313" key="9">
    <source>
        <dbReference type="Proteomes" id="UP000030651"/>
    </source>
</evidence>
<protein>
    <recommendedName>
        <fullName evidence="7">Major facilitator superfamily (MFS) profile domain-containing protein</fullName>
    </recommendedName>
</protein>
<feature type="transmembrane region" description="Helical" evidence="6">
    <location>
        <begin position="328"/>
        <end position="352"/>
    </location>
</feature>
<dbReference type="GeneID" id="19269458"/>
<comment type="subcellular location">
    <subcellularLocation>
        <location evidence="1">Membrane</location>
        <topology evidence="1">Multi-pass membrane protein</topology>
    </subcellularLocation>
</comment>
<evidence type="ECO:0000256" key="6">
    <source>
        <dbReference type="SAM" id="Phobius"/>
    </source>
</evidence>
<feature type="transmembrane region" description="Helical" evidence="6">
    <location>
        <begin position="473"/>
        <end position="493"/>
    </location>
</feature>
<keyword evidence="4 6" id="KW-0472">Membrane</keyword>
<keyword evidence="3 6" id="KW-1133">Transmembrane helix</keyword>
<feature type="region of interest" description="Disordered" evidence="5">
    <location>
        <begin position="1"/>
        <end position="24"/>
    </location>
</feature>
<dbReference type="EMBL" id="KI912111">
    <property type="protein sequence ID" value="ETS82569.1"/>
    <property type="molecule type" value="Genomic_DNA"/>
</dbReference>
<name>W3X961_PESFW</name>
<feature type="transmembrane region" description="Helical" evidence="6">
    <location>
        <begin position="105"/>
        <end position="124"/>
    </location>
</feature>
<dbReference type="PANTHER" id="PTHR23502">
    <property type="entry name" value="MAJOR FACILITATOR SUPERFAMILY"/>
    <property type="match status" value="1"/>
</dbReference>
<gene>
    <name evidence="8" type="ORF">PFICI_04445</name>
</gene>
<reference evidence="9" key="1">
    <citation type="journal article" date="2015" name="BMC Genomics">
        <title>Genomic and transcriptomic analysis of the endophytic fungus Pestalotiopsis fici reveals its lifestyle and high potential for synthesis of natural products.</title>
        <authorList>
            <person name="Wang X."/>
            <person name="Zhang X."/>
            <person name="Liu L."/>
            <person name="Xiang M."/>
            <person name="Wang W."/>
            <person name="Sun X."/>
            <person name="Che Y."/>
            <person name="Guo L."/>
            <person name="Liu G."/>
            <person name="Guo L."/>
            <person name="Wang C."/>
            <person name="Yin W.B."/>
            <person name="Stadler M."/>
            <person name="Zhang X."/>
            <person name="Liu X."/>
        </authorList>
    </citation>
    <scope>NUCLEOTIDE SEQUENCE [LARGE SCALE GENOMIC DNA]</scope>
    <source>
        <strain evidence="9">W106-1 / CGMCC3.15140</strain>
    </source>
</reference>
<evidence type="ECO:0000313" key="8">
    <source>
        <dbReference type="EMBL" id="ETS82569.1"/>
    </source>
</evidence>
<dbReference type="InParanoid" id="W3X961"/>
<dbReference type="KEGG" id="pfy:PFICI_04445"/>
<dbReference type="InterPro" id="IPR036259">
    <property type="entry name" value="MFS_trans_sf"/>
</dbReference>
<keyword evidence="9" id="KW-1185">Reference proteome</keyword>
<feature type="transmembrane region" description="Helical" evidence="6">
    <location>
        <begin position="505"/>
        <end position="526"/>
    </location>
</feature>
<evidence type="ECO:0000256" key="3">
    <source>
        <dbReference type="ARBA" id="ARBA00022989"/>
    </source>
</evidence>
<dbReference type="HOGENOM" id="CLU_008455_13_4_1"/>
<feature type="transmembrane region" description="Helical" evidence="6">
    <location>
        <begin position="188"/>
        <end position="213"/>
    </location>
</feature>
<dbReference type="InterPro" id="IPR011701">
    <property type="entry name" value="MFS"/>
</dbReference>
<feature type="transmembrane region" description="Helical" evidence="6">
    <location>
        <begin position="63"/>
        <end position="85"/>
    </location>
</feature>
<evidence type="ECO:0000256" key="1">
    <source>
        <dbReference type="ARBA" id="ARBA00004141"/>
    </source>
</evidence>
<dbReference type="GO" id="GO:0022857">
    <property type="term" value="F:transmembrane transporter activity"/>
    <property type="evidence" value="ECO:0007669"/>
    <property type="project" value="InterPro"/>
</dbReference>
<dbReference type="AlphaFoldDB" id="W3X961"/>
<dbReference type="eggNOG" id="KOG0255">
    <property type="taxonomic scope" value="Eukaryota"/>
</dbReference>
<dbReference type="InterPro" id="IPR020846">
    <property type="entry name" value="MFS_dom"/>
</dbReference>
<feature type="transmembrane region" description="Helical" evidence="6">
    <location>
        <begin position="438"/>
        <end position="461"/>
    </location>
</feature>
<dbReference type="SUPFAM" id="SSF103473">
    <property type="entry name" value="MFS general substrate transporter"/>
    <property type="match status" value="1"/>
</dbReference>
<dbReference type="Gene3D" id="1.20.1250.20">
    <property type="entry name" value="MFS general substrate transporter like domains"/>
    <property type="match status" value="1"/>
</dbReference>